<gene>
    <name evidence="1" type="ORF">NOR51B_198</name>
</gene>
<protein>
    <submittedName>
        <fullName evidence="1">Uncharacterized protein</fullName>
    </submittedName>
</protein>
<accession>B8KVV6</accession>
<reference evidence="2" key="1">
    <citation type="journal article" date="2013" name="BMC Microbiol.">
        <title>Taxonomy and evolution of bacteriochlorophyll a-containing members of the OM60/NOR5 clade of marine gammaproteobacteria: description of Luminiphilus syltensis gen. nov., sp. nov., reclassification of Haliea rubra as Pseudohaliea rubra gen. nov., comb. nov., and emendation of Chromatocurvus halotolerans.</title>
        <authorList>
            <person name="Spring S."/>
            <person name="Riedel T."/>
            <person name="Sproer C."/>
            <person name="Yan S."/>
            <person name="Harder J."/>
            <person name="Fuchs B.M."/>
        </authorList>
    </citation>
    <scope>NUCLEOTIDE SEQUENCE [LARGE SCALE GENOMIC DNA]</scope>
    <source>
        <strain evidence="2">NOR51-B</strain>
    </source>
</reference>
<evidence type="ECO:0000313" key="1">
    <source>
        <dbReference type="EMBL" id="EED34261.1"/>
    </source>
</evidence>
<dbReference type="HOGENOM" id="CLU_2936111_0_0_6"/>
<dbReference type="AlphaFoldDB" id="B8KVV6"/>
<proteinExistence type="predicted"/>
<keyword evidence="2" id="KW-1185">Reference proteome</keyword>
<dbReference type="STRING" id="565045.NOR51B_198"/>
<dbReference type="EMBL" id="DS999411">
    <property type="protein sequence ID" value="EED34261.1"/>
    <property type="molecule type" value="Genomic_DNA"/>
</dbReference>
<organism evidence="1 2">
    <name type="scientific">Luminiphilus syltensis NOR5-1B</name>
    <dbReference type="NCBI Taxonomy" id="565045"/>
    <lineage>
        <taxon>Bacteria</taxon>
        <taxon>Pseudomonadati</taxon>
        <taxon>Pseudomonadota</taxon>
        <taxon>Gammaproteobacteria</taxon>
        <taxon>Cellvibrionales</taxon>
        <taxon>Halieaceae</taxon>
        <taxon>Luminiphilus</taxon>
    </lineage>
</organism>
<name>B8KVV6_9GAMM</name>
<evidence type="ECO:0000313" key="2">
    <source>
        <dbReference type="Proteomes" id="UP000004699"/>
    </source>
</evidence>
<sequence length="60" mass="6819">MGAPGVVDVTMLSYPRWKQFTYRLKSMSQRSESAGEPYRKSIKIKKMVGPEGLEPSTNRL</sequence>
<dbReference type="Proteomes" id="UP000004699">
    <property type="component" value="Unassembled WGS sequence"/>
</dbReference>